<keyword evidence="4" id="KW-1185">Reference proteome</keyword>
<sequence>MMPSTSHGVDLDALSRIAAADRVEARAGVCRQPIRLTGRGLLVEAGTGRVLADTGDRQTILVRCRNRRAARCPACSTLYKLDAFHLIAAGLRDEPTTVAGGLARPRVFVTVTAPSFGPVHLGPARGGVLRRCHSDGVGCGRWHLPGDPLIGTPLELDGYDYPGQVLFNAHAGMLWARFTTEARRTLAAVAGLSRRQATRQVRMAFAKVAEFQARGVVHFHAIVRLDGPDGLPTPPPTWATSLLLETAIRRAVPVVAVATPAVVGGRVLRWGRQVDMQPLPAGDVVVARYVPKYATKTAEAVGVDVPPLFCRACRGDGLRPGDGLRLWCRACSGTGRRPGVSLDQLPAHGRMLVETCWRLGGMPDLRGLRLRRWAHQLGYRGHVTSKSLTYSTTFAALRDERRRWRLTRHAAAVGVDPTTDLLTVGDWRYTGQLGEGT</sequence>
<evidence type="ECO:0000313" key="1">
    <source>
        <dbReference type="EMBL" id="GIM87188.1"/>
    </source>
</evidence>
<accession>A0A542XLS0</accession>
<dbReference type="AlphaFoldDB" id="A0A542XLS0"/>
<evidence type="ECO:0000313" key="4">
    <source>
        <dbReference type="Proteomes" id="UP000677457"/>
    </source>
</evidence>
<organism evidence="2 3">
    <name type="scientific">Salinispora arenicola</name>
    <dbReference type="NCBI Taxonomy" id="168697"/>
    <lineage>
        <taxon>Bacteria</taxon>
        <taxon>Bacillati</taxon>
        <taxon>Actinomycetota</taxon>
        <taxon>Actinomycetes</taxon>
        <taxon>Micromonosporales</taxon>
        <taxon>Micromonosporaceae</taxon>
        <taxon>Salinispora</taxon>
    </lineage>
</organism>
<dbReference type="Proteomes" id="UP000315983">
    <property type="component" value="Unassembled WGS sequence"/>
</dbReference>
<dbReference type="RefSeq" id="WP_142116293.1">
    <property type="nucleotide sequence ID" value="NZ_BOQM01000032.1"/>
</dbReference>
<dbReference type="Proteomes" id="UP000677457">
    <property type="component" value="Unassembled WGS sequence"/>
</dbReference>
<evidence type="ECO:0000313" key="2">
    <source>
        <dbReference type="EMBL" id="TQL36740.1"/>
    </source>
</evidence>
<dbReference type="InterPro" id="IPR046828">
    <property type="entry name" value="RepSA"/>
</dbReference>
<name>A0A542XLS0_SALAC</name>
<dbReference type="EMBL" id="BOQM01000032">
    <property type="protein sequence ID" value="GIM87188.1"/>
    <property type="molecule type" value="Genomic_DNA"/>
</dbReference>
<dbReference type="EMBL" id="VFOL01000001">
    <property type="protein sequence ID" value="TQL36740.1"/>
    <property type="molecule type" value="Genomic_DNA"/>
</dbReference>
<reference evidence="1 4" key="2">
    <citation type="submission" date="2021-03" db="EMBL/GenBank/DDBJ databases">
        <title>Whole genome shotgun sequence of Salinispora arenicola NBRC 105043.</title>
        <authorList>
            <person name="Komaki H."/>
            <person name="Tamura T."/>
        </authorList>
    </citation>
    <scope>NUCLEOTIDE SEQUENCE [LARGE SCALE GENOMIC DNA]</scope>
    <source>
        <strain evidence="1 4">NBRC 105043</strain>
    </source>
</reference>
<evidence type="ECO:0000313" key="3">
    <source>
        <dbReference type="Proteomes" id="UP000315983"/>
    </source>
</evidence>
<comment type="caution">
    <text evidence="2">The sequence shown here is derived from an EMBL/GenBank/DDBJ whole genome shotgun (WGS) entry which is preliminary data.</text>
</comment>
<gene>
    <name evidence="2" type="ORF">FB564_1869</name>
    <name evidence="1" type="ORF">Sar04_39240</name>
</gene>
<reference evidence="2 3" key="1">
    <citation type="submission" date="2019-06" db="EMBL/GenBank/DDBJ databases">
        <title>Sequencing the genomes of 1000 actinobacteria strains.</title>
        <authorList>
            <person name="Klenk H.-P."/>
        </authorList>
    </citation>
    <scope>NUCLEOTIDE SEQUENCE [LARGE SCALE GENOMIC DNA]</scope>
    <source>
        <strain evidence="2 3">DSM 44819</strain>
    </source>
</reference>
<dbReference type="GeneID" id="93771136"/>
<dbReference type="Pfam" id="PF20199">
    <property type="entry name" value="RepSA"/>
    <property type="match status" value="1"/>
</dbReference>
<protein>
    <submittedName>
        <fullName evidence="1">Replication initiation protein</fullName>
    </submittedName>
</protein>
<proteinExistence type="predicted"/>